<feature type="non-terminal residue" evidence="1">
    <location>
        <position position="287"/>
    </location>
</feature>
<accession>A0ABW3CIQ3</accession>
<keyword evidence="2" id="KW-1185">Reference proteome</keyword>
<reference evidence="2" key="1">
    <citation type="journal article" date="2019" name="Int. J. Syst. Evol. Microbiol.">
        <title>The Global Catalogue of Microorganisms (GCM) 10K type strain sequencing project: providing services to taxonomists for standard genome sequencing and annotation.</title>
        <authorList>
            <consortium name="The Broad Institute Genomics Platform"/>
            <consortium name="The Broad Institute Genome Sequencing Center for Infectious Disease"/>
            <person name="Wu L."/>
            <person name="Ma J."/>
        </authorList>
    </citation>
    <scope>NUCLEOTIDE SEQUENCE [LARGE SCALE GENOMIC DNA]</scope>
    <source>
        <strain evidence="2">JCM 31696</strain>
    </source>
</reference>
<proteinExistence type="predicted"/>
<feature type="non-terminal residue" evidence="1">
    <location>
        <position position="1"/>
    </location>
</feature>
<evidence type="ECO:0000313" key="2">
    <source>
        <dbReference type="Proteomes" id="UP001597083"/>
    </source>
</evidence>
<organism evidence="1 2">
    <name type="scientific">Actinomadura adrarensis</name>
    <dbReference type="NCBI Taxonomy" id="1819600"/>
    <lineage>
        <taxon>Bacteria</taxon>
        <taxon>Bacillati</taxon>
        <taxon>Actinomycetota</taxon>
        <taxon>Actinomycetes</taxon>
        <taxon>Streptosporangiales</taxon>
        <taxon>Thermomonosporaceae</taxon>
        <taxon>Actinomadura</taxon>
    </lineage>
</organism>
<dbReference type="Proteomes" id="UP001597083">
    <property type="component" value="Unassembled WGS sequence"/>
</dbReference>
<evidence type="ECO:0000313" key="1">
    <source>
        <dbReference type="EMBL" id="MFD0854398.1"/>
    </source>
</evidence>
<gene>
    <name evidence="1" type="ORF">ACFQ07_19320</name>
</gene>
<protein>
    <submittedName>
        <fullName evidence="1">Uncharacterized protein</fullName>
    </submittedName>
</protein>
<name>A0ABW3CIQ3_9ACTN</name>
<sequence length="287" mass="29912">GALPSVGTAVWTGTVPGHTATGVTYLQFILSLPDGGITDGAVIARLHTAGSAARWDIVYNTVVSGSLGLRVYDSAGNAIQDDGSGIGFLNGDVWLISLALEQIGANLDNTLTAAAILSTAGGVSLPGTLNNRTAGRATGIRVGPNRNLGDTAIGHILIRNTAASVFDINGDPVVFGYDGESAADRITRLGVENNVPITIIGELARTPAMGPQRVATLLELLDEAAAADGGILHDSRDELGLEYRTRASLYNQARALTLDYGDKRALAPPLHPVEDDQQLRNDVTVQR</sequence>
<dbReference type="EMBL" id="JBHTIR010002909">
    <property type="protein sequence ID" value="MFD0854398.1"/>
    <property type="molecule type" value="Genomic_DNA"/>
</dbReference>
<comment type="caution">
    <text evidence="1">The sequence shown here is derived from an EMBL/GenBank/DDBJ whole genome shotgun (WGS) entry which is preliminary data.</text>
</comment>